<dbReference type="AlphaFoldDB" id="A0A0M0JRT1"/>
<evidence type="ECO:0000256" key="2">
    <source>
        <dbReference type="ARBA" id="ARBA00023136"/>
    </source>
</evidence>
<keyword evidence="2" id="KW-0472">Membrane</keyword>
<dbReference type="GO" id="GO:0012505">
    <property type="term" value="C:endomembrane system"/>
    <property type="evidence" value="ECO:0007669"/>
    <property type="project" value="UniProtKB-SubCell"/>
</dbReference>
<dbReference type="InterPro" id="IPR039431">
    <property type="entry name" value="Vta1/CALS_N"/>
</dbReference>
<evidence type="ECO:0000256" key="3">
    <source>
        <dbReference type="SAM" id="MobiDB-lite"/>
    </source>
</evidence>
<dbReference type="Pfam" id="PF04652">
    <property type="entry name" value="Vta1"/>
    <property type="match status" value="1"/>
</dbReference>
<protein>
    <submittedName>
        <fullName evidence="5">Vps20-associated 1-like protein b</fullName>
    </submittedName>
</protein>
<reference evidence="6" key="1">
    <citation type="journal article" date="2015" name="PLoS Genet.">
        <title>Genome Sequence and Transcriptome Analyses of Chrysochromulina tobin: Metabolic Tools for Enhanced Algal Fitness in the Prominent Order Prymnesiales (Haptophyceae).</title>
        <authorList>
            <person name="Hovde B.T."/>
            <person name="Deodato C.R."/>
            <person name="Hunsperger H.M."/>
            <person name="Ryken S.A."/>
            <person name="Yost W."/>
            <person name="Jha R.K."/>
            <person name="Patterson J."/>
            <person name="Monnat R.J. Jr."/>
            <person name="Barlow S.B."/>
            <person name="Starkenburg S.R."/>
            <person name="Cattolico R.A."/>
        </authorList>
    </citation>
    <scope>NUCLEOTIDE SEQUENCE</scope>
    <source>
        <strain evidence="6">CCMP291</strain>
    </source>
</reference>
<dbReference type="EMBL" id="JWZX01002432">
    <property type="protein sequence ID" value="KOO29321.1"/>
    <property type="molecule type" value="Genomic_DNA"/>
</dbReference>
<proteinExistence type="predicted"/>
<organism evidence="5 6">
    <name type="scientific">Chrysochromulina tobinii</name>
    <dbReference type="NCBI Taxonomy" id="1460289"/>
    <lineage>
        <taxon>Eukaryota</taxon>
        <taxon>Haptista</taxon>
        <taxon>Haptophyta</taxon>
        <taxon>Prymnesiophyceae</taxon>
        <taxon>Prymnesiales</taxon>
        <taxon>Chrysochromulinaceae</taxon>
        <taxon>Chrysochromulina</taxon>
    </lineage>
</organism>
<dbReference type="OrthoDB" id="391137at2759"/>
<comment type="caution">
    <text evidence="5">The sequence shown here is derived from an EMBL/GenBank/DDBJ whole genome shotgun (WGS) entry which is preliminary data.</text>
</comment>
<gene>
    <name evidence="5" type="ORF">Ctob_002199</name>
</gene>
<sequence>MSIPYSLQPLETYFTRANELSGPHPYVAHHLRLFAVELAMKMKGPDANQFLLTQMDILEKEKGTVEPPLYQPPLCPDPNWKPPPPPPPPEAPPVAAAGAADASDGRNGSTADGTGASDTKPEEAAASASSSKGMFSFLSKQPPNPSLDAAKEGAANLSIAGDPKPPPSTEAPKPPMITPHKVAATPQQALRTLALDLYERGRQADKPDTFPSPSTSWGVSEAPKIARCLHASAVILDALKHFEPTLPAELERYQTAAHRRSVQLGGQINSAFKLKEGEPISLKWRPADMAAATPLPLPPPLFPSVPRS</sequence>
<evidence type="ECO:0000259" key="4">
    <source>
        <dbReference type="Pfam" id="PF04652"/>
    </source>
</evidence>
<feature type="compositionally biased region" description="Pro residues" evidence="3">
    <location>
        <begin position="163"/>
        <end position="177"/>
    </location>
</feature>
<dbReference type="Gene3D" id="1.25.40.270">
    <property type="entry name" value="Vacuolar protein sorting-associated protein vta1"/>
    <property type="match status" value="1"/>
</dbReference>
<accession>A0A0M0JRT1</accession>
<evidence type="ECO:0000256" key="1">
    <source>
        <dbReference type="ARBA" id="ARBA00004308"/>
    </source>
</evidence>
<keyword evidence="6" id="KW-1185">Reference proteome</keyword>
<feature type="domain" description="Vta1/callose synthase N-terminal" evidence="4">
    <location>
        <begin position="10"/>
        <end position="65"/>
    </location>
</feature>
<dbReference type="InterPro" id="IPR023175">
    <property type="entry name" value="Vta1/CALS_N_sf"/>
</dbReference>
<evidence type="ECO:0000313" key="5">
    <source>
        <dbReference type="EMBL" id="KOO29321.1"/>
    </source>
</evidence>
<dbReference type="Proteomes" id="UP000037460">
    <property type="component" value="Unassembled WGS sequence"/>
</dbReference>
<feature type="compositionally biased region" description="Pro residues" evidence="3">
    <location>
        <begin position="69"/>
        <end position="92"/>
    </location>
</feature>
<evidence type="ECO:0000313" key="6">
    <source>
        <dbReference type="Proteomes" id="UP000037460"/>
    </source>
</evidence>
<name>A0A0M0JRT1_9EUKA</name>
<feature type="region of interest" description="Disordered" evidence="3">
    <location>
        <begin position="65"/>
        <end position="179"/>
    </location>
</feature>
<comment type="subcellular location">
    <subcellularLocation>
        <location evidence="1">Endomembrane system</location>
    </subcellularLocation>
</comment>